<comment type="function">
    <text evidence="5">May be involved in the turnover of nuclear polyadenylated (pA+) RNA.</text>
</comment>
<keyword evidence="2 7" id="KW-0863">Zinc-finger</keyword>
<dbReference type="Gene3D" id="3.30.70.330">
    <property type="match status" value="1"/>
</dbReference>
<dbReference type="SMART" id="SM00360">
    <property type="entry name" value="RRM"/>
    <property type="match status" value="1"/>
</dbReference>
<dbReference type="InterPro" id="IPR035979">
    <property type="entry name" value="RBD_domain_sf"/>
</dbReference>
<feature type="coiled-coil region" evidence="8">
    <location>
        <begin position="439"/>
        <end position="480"/>
    </location>
</feature>
<dbReference type="SMART" id="SM00356">
    <property type="entry name" value="ZnF_C3H1"/>
    <property type="match status" value="1"/>
</dbReference>
<dbReference type="EMBL" id="SRPW01000486">
    <property type="protein sequence ID" value="KAG6014225.1"/>
    <property type="molecule type" value="Genomic_DNA"/>
</dbReference>
<dbReference type="AlphaFoldDB" id="A0A9P7NFV6"/>
<gene>
    <name evidence="12" type="ORF">E4U43_006810</name>
</gene>
<dbReference type="Pfam" id="PF00076">
    <property type="entry name" value="RRM_1"/>
    <property type="match status" value="1"/>
</dbReference>
<evidence type="ECO:0000256" key="7">
    <source>
        <dbReference type="PROSITE-ProRule" id="PRU00723"/>
    </source>
</evidence>
<organism evidence="12 13">
    <name type="scientific">Claviceps pusilla</name>
    <dbReference type="NCBI Taxonomy" id="123648"/>
    <lineage>
        <taxon>Eukaryota</taxon>
        <taxon>Fungi</taxon>
        <taxon>Dikarya</taxon>
        <taxon>Ascomycota</taxon>
        <taxon>Pezizomycotina</taxon>
        <taxon>Sordariomycetes</taxon>
        <taxon>Hypocreomycetidae</taxon>
        <taxon>Hypocreales</taxon>
        <taxon>Clavicipitaceae</taxon>
        <taxon>Claviceps</taxon>
    </lineage>
</organism>
<proteinExistence type="predicted"/>
<keyword evidence="13" id="KW-1185">Reference proteome</keyword>
<dbReference type="PROSITE" id="PS50103">
    <property type="entry name" value="ZF_C3H1"/>
    <property type="match status" value="1"/>
</dbReference>
<dbReference type="InterPro" id="IPR012677">
    <property type="entry name" value="Nucleotide-bd_a/b_plait_sf"/>
</dbReference>
<comment type="caution">
    <text evidence="12">The sequence shown here is derived from an EMBL/GenBank/DDBJ whole genome shotgun (WGS) entry which is preliminary data.</text>
</comment>
<protein>
    <recommendedName>
        <fullName evidence="14">RNA-binding protein</fullName>
    </recommendedName>
</protein>
<evidence type="ECO:0000313" key="12">
    <source>
        <dbReference type="EMBL" id="KAG6014225.1"/>
    </source>
</evidence>
<evidence type="ECO:0000256" key="5">
    <source>
        <dbReference type="ARBA" id="ARBA00043866"/>
    </source>
</evidence>
<dbReference type="InterPro" id="IPR045137">
    <property type="entry name" value="RBM26/27"/>
</dbReference>
<dbReference type="GO" id="GO:0003723">
    <property type="term" value="F:RNA binding"/>
    <property type="evidence" value="ECO:0007669"/>
    <property type="project" value="UniProtKB-UniRule"/>
</dbReference>
<reference evidence="12" key="1">
    <citation type="journal article" date="2020" name="bioRxiv">
        <title>Whole genome comparisons of ergot fungi reveals the divergence and evolution of species within the genus Claviceps are the result of varying mechanisms driving genome evolution and host range expansion.</title>
        <authorList>
            <person name="Wyka S.A."/>
            <person name="Mondo S.J."/>
            <person name="Liu M."/>
            <person name="Dettman J."/>
            <person name="Nalam V."/>
            <person name="Broders K.D."/>
        </authorList>
    </citation>
    <scope>NUCLEOTIDE SEQUENCE</scope>
    <source>
        <strain evidence="12">CCC 602</strain>
    </source>
</reference>
<dbReference type="SUPFAM" id="SSF90229">
    <property type="entry name" value="CCCH zinc finger"/>
    <property type="match status" value="1"/>
</dbReference>
<dbReference type="InterPro" id="IPR000571">
    <property type="entry name" value="Znf_CCCH"/>
</dbReference>
<feature type="zinc finger region" description="C3H1-type" evidence="7">
    <location>
        <begin position="222"/>
        <end position="250"/>
    </location>
</feature>
<keyword evidence="4 6" id="KW-0694">RNA-binding</keyword>
<name>A0A9P7NFV6_9HYPO</name>
<accession>A0A9P7NFV6</accession>
<evidence type="ECO:0000313" key="13">
    <source>
        <dbReference type="Proteomes" id="UP000748025"/>
    </source>
</evidence>
<dbReference type="Pfam" id="PF01480">
    <property type="entry name" value="PWI"/>
    <property type="match status" value="1"/>
</dbReference>
<dbReference type="InterPro" id="IPR000504">
    <property type="entry name" value="RRM_dom"/>
</dbReference>
<evidence type="ECO:0000256" key="3">
    <source>
        <dbReference type="ARBA" id="ARBA00022833"/>
    </source>
</evidence>
<evidence type="ECO:0000259" key="11">
    <source>
        <dbReference type="PROSITE" id="PS50103"/>
    </source>
</evidence>
<evidence type="ECO:0008006" key="14">
    <source>
        <dbReference type="Google" id="ProtNLM"/>
    </source>
</evidence>
<feature type="region of interest" description="Disordered" evidence="9">
    <location>
        <begin position="125"/>
        <end position="147"/>
    </location>
</feature>
<dbReference type="OrthoDB" id="443401at2759"/>
<dbReference type="Pfam" id="PF00642">
    <property type="entry name" value="zf-CCCH"/>
    <property type="match status" value="1"/>
</dbReference>
<dbReference type="Proteomes" id="UP000748025">
    <property type="component" value="Unassembled WGS sequence"/>
</dbReference>
<evidence type="ECO:0000256" key="2">
    <source>
        <dbReference type="ARBA" id="ARBA00022771"/>
    </source>
</evidence>
<feature type="domain" description="C3H1-type" evidence="11">
    <location>
        <begin position="222"/>
        <end position="250"/>
    </location>
</feature>
<dbReference type="GO" id="GO:0005634">
    <property type="term" value="C:nucleus"/>
    <property type="evidence" value="ECO:0007669"/>
    <property type="project" value="TreeGrafter"/>
</dbReference>
<evidence type="ECO:0000259" key="10">
    <source>
        <dbReference type="PROSITE" id="PS50102"/>
    </source>
</evidence>
<dbReference type="InterPro" id="IPR036855">
    <property type="entry name" value="Znf_CCCH_sf"/>
</dbReference>
<keyword evidence="1 7" id="KW-0479">Metal-binding</keyword>
<keyword evidence="8" id="KW-0175">Coiled coil</keyword>
<feature type="domain" description="RRM" evidence="10">
    <location>
        <begin position="314"/>
        <end position="386"/>
    </location>
</feature>
<dbReference type="Gene3D" id="1.20.1390.10">
    <property type="entry name" value="PWI domain"/>
    <property type="match status" value="1"/>
</dbReference>
<feature type="region of interest" description="Disordered" evidence="9">
    <location>
        <begin position="684"/>
        <end position="750"/>
    </location>
</feature>
<dbReference type="CDD" id="cd12257">
    <property type="entry name" value="RRM1_RBM26_like"/>
    <property type="match status" value="1"/>
</dbReference>
<evidence type="ECO:0000256" key="1">
    <source>
        <dbReference type="ARBA" id="ARBA00022723"/>
    </source>
</evidence>
<dbReference type="PANTHER" id="PTHR14398:SF0">
    <property type="entry name" value="ZINC FINGER PROTEIN SWM"/>
    <property type="match status" value="1"/>
</dbReference>
<dbReference type="InterPro" id="IPR002483">
    <property type="entry name" value="PWI_dom"/>
</dbReference>
<dbReference type="FunFam" id="3.30.70.330:FF:000647">
    <property type="entry name" value="CCCH zinc finger and RRM domain protein"/>
    <property type="match status" value="1"/>
</dbReference>
<feature type="region of interest" description="Disordered" evidence="9">
    <location>
        <begin position="538"/>
        <end position="567"/>
    </location>
</feature>
<sequence length="750" mass="81692">MLFTEEDAPLLKAWIVKRIENTSDADADVLAEYVIALLKHDGDQASVRLLCEQEIPDFLTEDPKQFLDDVFQAITYRSYMPGAAAPPPPNSTFIGPTAPPTILEASKKRNFDETVAQNDYHGQFSHERVTKQARRGRRGGRADDRLGYGHVQNQMQGQQYPMGFMMPGYDPNNPMDALMSMHAMGMAFPVMGAEAHGWFAGGPAPAAAPTAPAAARGGRAGWPKRRRCRDFDAKGYCSRGSTCMFDHGGGEEIPNQEEYDPVNAMILPFPSSDSDINSIRGRGGRRGARSRGGIKAGTRAAFSAEGPVSDKSKTAIVVENIPEDDFSEDKIRGFFSQYGEILEISMQPYKHLAIVRYHNWSSANAAYRSPKVIFDNRFVKVFWYKDETDKSTVPPPSTIAAAANGAGHNGGMLGVGGGVALGPDGTGMTAYTLDPDIDMEDFRRKQEEAQKLHRQREEKKTELQRQREWLELQQQELLAKHQAETERLRAKLAEKNGGEEVSSSASAPGSSSSADLLRAKLAALEQEAKILGIDPDAAADQASGMYPPTTRGGYRGRAGPHPIRGGYRGRGAAFAPVTRGRGTFIPGPAGRHAAYAQFSIDNRPKKLAMTGVDFTPSERDEQLRHFLLNMGEFESVDTSPTVTHVSFRDRKTAEKFYWTLHGKEFPGLPGKLELSWVNGAPGASGSGTLSSVQAAGHGNGSLHAGSKTAEQEGEEGEDAMAGMDDEGEEVDAERGEEPRAVNMDYEAEGW</sequence>
<dbReference type="PROSITE" id="PS50102">
    <property type="entry name" value="RRM"/>
    <property type="match status" value="1"/>
</dbReference>
<feature type="region of interest" description="Disordered" evidence="9">
    <location>
        <begin position="276"/>
        <end position="305"/>
    </location>
</feature>
<keyword evidence="3 7" id="KW-0862">Zinc</keyword>
<dbReference type="SUPFAM" id="SSF54928">
    <property type="entry name" value="RNA-binding domain, RBD"/>
    <property type="match status" value="1"/>
</dbReference>
<evidence type="ECO:0000256" key="4">
    <source>
        <dbReference type="ARBA" id="ARBA00022884"/>
    </source>
</evidence>
<dbReference type="PANTHER" id="PTHR14398">
    <property type="entry name" value="RNA RECOGNITION RRM/RNP DOMAIN"/>
    <property type="match status" value="1"/>
</dbReference>
<dbReference type="GO" id="GO:0008270">
    <property type="term" value="F:zinc ion binding"/>
    <property type="evidence" value="ECO:0007669"/>
    <property type="project" value="UniProtKB-KW"/>
</dbReference>
<evidence type="ECO:0000256" key="9">
    <source>
        <dbReference type="SAM" id="MobiDB-lite"/>
    </source>
</evidence>
<evidence type="ECO:0000256" key="8">
    <source>
        <dbReference type="SAM" id="Coils"/>
    </source>
</evidence>
<feature type="compositionally biased region" description="Acidic residues" evidence="9">
    <location>
        <begin position="711"/>
        <end position="731"/>
    </location>
</feature>
<evidence type="ECO:0000256" key="6">
    <source>
        <dbReference type="PROSITE-ProRule" id="PRU00176"/>
    </source>
</evidence>